<evidence type="ECO:0000313" key="3">
    <source>
        <dbReference type="EMBL" id="KAK4645072.1"/>
    </source>
</evidence>
<keyword evidence="4" id="KW-1185">Reference proteome</keyword>
<accession>A0ABR0FQA2</accession>
<gene>
    <name evidence="3" type="ORF">QC761_311480</name>
</gene>
<dbReference type="GeneID" id="87897758"/>
<dbReference type="Proteomes" id="UP001322138">
    <property type="component" value="Unassembled WGS sequence"/>
</dbReference>
<organism evidence="3 4">
    <name type="scientific">Podospora bellae-mahoneyi</name>
    <dbReference type="NCBI Taxonomy" id="2093777"/>
    <lineage>
        <taxon>Eukaryota</taxon>
        <taxon>Fungi</taxon>
        <taxon>Dikarya</taxon>
        <taxon>Ascomycota</taxon>
        <taxon>Pezizomycotina</taxon>
        <taxon>Sordariomycetes</taxon>
        <taxon>Sordariomycetidae</taxon>
        <taxon>Sordariales</taxon>
        <taxon>Podosporaceae</taxon>
        <taxon>Podospora</taxon>
    </lineage>
</organism>
<dbReference type="EMBL" id="JAFFGZ010000005">
    <property type="protein sequence ID" value="KAK4645072.1"/>
    <property type="molecule type" value="Genomic_DNA"/>
</dbReference>
<dbReference type="Gene3D" id="3.40.50.2000">
    <property type="entry name" value="Glycogen Phosphorylase B"/>
    <property type="match status" value="2"/>
</dbReference>
<proteinExistence type="predicted"/>
<feature type="domain" description="Erythromycin biosynthesis protein CIII-like C-terminal" evidence="2">
    <location>
        <begin position="479"/>
        <end position="602"/>
    </location>
</feature>
<dbReference type="RefSeq" id="XP_062734048.1">
    <property type="nucleotide sequence ID" value="XM_062878276.1"/>
</dbReference>
<comment type="caution">
    <text evidence="3">The sequence shown here is derived from an EMBL/GenBank/DDBJ whole genome shotgun (WGS) entry which is preliminary data.</text>
</comment>
<reference evidence="3 4" key="1">
    <citation type="journal article" date="2023" name="bioRxiv">
        <title>High-quality genome assemblies of four members of thePodospora anserinaspecies complex.</title>
        <authorList>
            <person name="Ament-Velasquez S.L."/>
            <person name="Vogan A.A."/>
            <person name="Wallerman O."/>
            <person name="Hartmann F."/>
            <person name="Gautier V."/>
            <person name="Silar P."/>
            <person name="Giraud T."/>
            <person name="Johannesson H."/>
        </authorList>
    </citation>
    <scope>NUCLEOTIDE SEQUENCE [LARGE SCALE GENOMIC DNA]</scope>
    <source>
        <strain evidence="3 4">CBS 112042</strain>
    </source>
</reference>
<dbReference type="InterPro" id="IPR010610">
    <property type="entry name" value="EryCIII-like_C"/>
</dbReference>
<keyword evidence="1" id="KW-0808">Transferase</keyword>
<evidence type="ECO:0000256" key="1">
    <source>
        <dbReference type="ARBA" id="ARBA00022679"/>
    </source>
</evidence>
<dbReference type="CDD" id="cd03784">
    <property type="entry name" value="GT1_Gtf-like"/>
    <property type="match status" value="1"/>
</dbReference>
<evidence type="ECO:0000259" key="2">
    <source>
        <dbReference type="Pfam" id="PF06722"/>
    </source>
</evidence>
<dbReference type="PANTHER" id="PTHR21015">
    <property type="entry name" value="UDP-N-ACETYLGLUCOSAMINE--N-ACETYLMURAMYL-(PENTAPEPTIDE) PYROPHOSPHORYL-UNDECAPRENOL N-ACETYLGLUCOSAMINE TRANSFERASE 1"/>
    <property type="match status" value="1"/>
</dbReference>
<protein>
    <recommendedName>
        <fullName evidence="2">Erythromycin biosynthesis protein CIII-like C-terminal domain-containing protein</fullName>
    </recommendedName>
</protein>
<dbReference type="SUPFAM" id="SSF53756">
    <property type="entry name" value="UDP-Glycosyltransferase/glycogen phosphorylase"/>
    <property type="match status" value="1"/>
</dbReference>
<dbReference type="Pfam" id="PF06722">
    <property type="entry name" value="EryCIII-like_C"/>
    <property type="match status" value="1"/>
</dbReference>
<sequence length="617" mass="68116">MVPVPARKSCHARVRIQQGGMCPAWSPPCRCNAVGCIADPRASSVHVTTQFVAFVSATDRVGCKIARASYPEGLSWRLSLVAFFRSLLLEVDPLSVQDVYLGICRGNQMDINPLWCRLRVQSTSSHLAIHSLLSTQTSYILLDQTTNMGDARDLTSPSGHPPLTSPEKPVLLFMTLNASGHTAGAAQIAKHLHFNRGYKDIYFITGPRFQPLIESTGAKYIKNPFEYDVPKVQEGSTEGEAFFEGMKAVFGEAIVPSYHVLRKTLEDIRVAHPEPRKILFVHEALSQGLLPYQYGCPLPKGYTSLPKTINWHTSIYTSSDPDFPPFGLGLKYDPTPENKAVWKTMHAGGKTTWKPLIDHYDQKLQELGCTKRFTDLPLDVAMTGGDVTVMATTASLEYPNVTKDPKKFRLVGGLPVRALDKNLVYPPWWEELTLNSALSDSDPAKKKVVFVTQGTIHRAYHELVIPVIQAMADREDVLVVATLGEKGEPNPLPEEETPRNVRMVDYFPYEAILPHADVFVSNAGYGGFMHGIMNGVPMVLAGLIADKGDVCQRAARAGVAVNLGVSNPSVEQVKEGIDTVLGDEKYRQRVKEIKEENVKADSLGQIESIIEELLSHE</sequence>
<name>A0ABR0FQA2_9PEZI</name>
<dbReference type="InterPro" id="IPR002213">
    <property type="entry name" value="UDP_glucos_trans"/>
</dbReference>
<evidence type="ECO:0000313" key="4">
    <source>
        <dbReference type="Proteomes" id="UP001322138"/>
    </source>
</evidence>
<dbReference type="PANTHER" id="PTHR21015:SF22">
    <property type="entry name" value="GLYCOSYLTRANSFERASE"/>
    <property type="match status" value="1"/>
</dbReference>